<evidence type="ECO:0000259" key="7">
    <source>
        <dbReference type="Pfam" id="PF06429"/>
    </source>
</evidence>
<reference evidence="11" key="1">
    <citation type="journal article" date="2011" name="J. Bacteriol.">
        <title>Genome sequences of eight morphologically diverse alphaproteobacteria.</title>
        <authorList>
            <consortium name="US DOE Joint Genome Institute"/>
            <person name="Brown P.J."/>
            <person name="Kysela D.T."/>
            <person name="Buechlein A."/>
            <person name="Hemmerich C."/>
            <person name="Brun Y.V."/>
        </authorList>
    </citation>
    <scope>NUCLEOTIDE SEQUENCE [LARGE SCALE GENOMIC DNA]</scope>
    <source>
        <strain evidence="11">ATCC 17100 / ATH 3.1.1 / DSM 162 / LMG 4299</strain>
    </source>
</reference>
<evidence type="ECO:0000256" key="1">
    <source>
        <dbReference type="ARBA" id="ARBA00004117"/>
    </source>
</evidence>
<keyword evidence="10" id="KW-0282">Flagellum</keyword>
<dbReference type="EMBL" id="CP002292">
    <property type="protein sequence ID" value="ADP71777.1"/>
    <property type="molecule type" value="Genomic_DNA"/>
</dbReference>
<dbReference type="RefSeq" id="WP_013420155.1">
    <property type="nucleotide sequence ID" value="NC_014664.1"/>
</dbReference>
<keyword evidence="10" id="KW-0969">Cilium</keyword>
<evidence type="ECO:0000259" key="9">
    <source>
        <dbReference type="Pfam" id="PF22692"/>
    </source>
</evidence>
<dbReference type="OrthoDB" id="8372879at2"/>
<dbReference type="Pfam" id="PF07559">
    <property type="entry name" value="FlgE_D2"/>
    <property type="match status" value="1"/>
</dbReference>
<dbReference type="SUPFAM" id="SSF117143">
    <property type="entry name" value="Flagellar hook protein flgE"/>
    <property type="match status" value="1"/>
</dbReference>
<sequence length="413" mass="42248">MSLYGLLNTSASGMAAQSTALSTVADNIANVSTTGYKRASTEFSTLVASSGAGNYQSGGVDVDTRVAIGSQSGTTSTSSSTDLAVDGNGFFIVSGPNGTPALTRAGSFEKQADGTLENAAGYTLLGYPVGTTPSANSYAGLEEVNISDLAMKAVPSTEGTVTFNLPLQATAVTDATKLPSANAADATYTQKTSFTAYNNAGTAVNLDAYYTKTADNTWEVSVYNQADATAGGFPYSSGALATETLTFDSTTYALTSPTSLSIPVPNGSTVVLDISKSTQLDAKYTFSANVNGNAASAVKSVEISDDGTLSVVYEDGSSVAAYTIPLAMVASPDNMTVISGNAYLPNQDSGSVQIGTAGTNGFGTIGSYTLENSDVDLATELTRMIQSQNIYQSNAKVFQTGSDLLKVLVNLNT</sequence>
<dbReference type="GO" id="GO:0071978">
    <property type="term" value="P:bacterial-type flagellum-dependent swarming motility"/>
    <property type="evidence" value="ECO:0007669"/>
    <property type="project" value="TreeGrafter"/>
</dbReference>
<evidence type="ECO:0000259" key="8">
    <source>
        <dbReference type="Pfam" id="PF07559"/>
    </source>
</evidence>
<dbReference type="Pfam" id="PF06429">
    <property type="entry name" value="Flg_bbr_C"/>
    <property type="match status" value="1"/>
</dbReference>
<protein>
    <recommendedName>
        <fullName evidence="3 5">Flagellar hook protein FlgE</fullName>
    </recommendedName>
</protein>
<gene>
    <name evidence="10" type="ordered locus">Rvan_2562</name>
</gene>
<feature type="domain" description="Flagellar basal body rod protein N-terminal" evidence="6">
    <location>
        <begin position="7"/>
        <end position="37"/>
    </location>
</feature>
<dbReference type="InterPro" id="IPR010930">
    <property type="entry name" value="Flg_bb/hook_C_dom"/>
</dbReference>
<evidence type="ECO:0000256" key="4">
    <source>
        <dbReference type="ARBA" id="ARBA00023143"/>
    </source>
</evidence>
<dbReference type="GO" id="GO:0005829">
    <property type="term" value="C:cytosol"/>
    <property type="evidence" value="ECO:0007669"/>
    <property type="project" value="TreeGrafter"/>
</dbReference>
<dbReference type="STRING" id="648757.Rvan_2562"/>
<evidence type="ECO:0000259" key="6">
    <source>
        <dbReference type="Pfam" id="PF00460"/>
    </source>
</evidence>
<dbReference type="PANTHER" id="PTHR30435">
    <property type="entry name" value="FLAGELLAR PROTEIN"/>
    <property type="match status" value="1"/>
</dbReference>
<feature type="domain" description="Flagellar hook protein FlgE D2" evidence="8">
    <location>
        <begin position="168"/>
        <end position="286"/>
    </location>
</feature>
<dbReference type="InterPro" id="IPR019776">
    <property type="entry name" value="Flagellar_basal_body_rod_CS"/>
</dbReference>
<dbReference type="InterPro" id="IPR001444">
    <property type="entry name" value="Flag_bb_rod_N"/>
</dbReference>
<dbReference type="Proteomes" id="UP000001399">
    <property type="component" value="Chromosome"/>
</dbReference>
<dbReference type="PANTHER" id="PTHR30435:SF1">
    <property type="entry name" value="FLAGELLAR HOOK PROTEIN FLGE"/>
    <property type="match status" value="1"/>
</dbReference>
<comment type="subcellular location">
    <subcellularLocation>
        <location evidence="1 5">Bacterial flagellum basal body</location>
    </subcellularLocation>
</comment>
<keyword evidence="11" id="KW-1185">Reference proteome</keyword>
<evidence type="ECO:0000313" key="11">
    <source>
        <dbReference type="Proteomes" id="UP000001399"/>
    </source>
</evidence>
<dbReference type="Pfam" id="PF00460">
    <property type="entry name" value="Flg_bb_rod"/>
    <property type="match status" value="1"/>
</dbReference>
<keyword evidence="10" id="KW-0966">Cell projection</keyword>
<keyword evidence="4 5" id="KW-0975">Bacterial flagellum</keyword>
<dbReference type="NCBIfam" id="TIGR03506">
    <property type="entry name" value="FlgEFG_subfam"/>
    <property type="match status" value="1"/>
</dbReference>
<feature type="domain" description="Flagellar hook protein FlgE/F/G-like D1" evidence="9">
    <location>
        <begin position="84"/>
        <end position="162"/>
    </location>
</feature>
<dbReference type="InterPro" id="IPR053967">
    <property type="entry name" value="LlgE_F_G-like_D1"/>
</dbReference>
<comment type="similarity">
    <text evidence="2 5">Belongs to the flagella basal body rod proteins family.</text>
</comment>
<dbReference type="HOGENOM" id="CLU_013687_2_3_5"/>
<dbReference type="eggNOG" id="COG1749">
    <property type="taxonomic scope" value="Bacteria"/>
</dbReference>
<evidence type="ECO:0000256" key="3">
    <source>
        <dbReference type="ARBA" id="ARBA00019015"/>
    </source>
</evidence>
<dbReference type="AlphaFoldDB" id="E3I6Q9"/>
<evidence type="ECO:0000313" key="10">
    <source>
        <dbReference type="EMBL" id="ADP71777.1"/>
    </source>
</evidence>
<comment type="function">
    <text evidence="5">A flexible structure which links the flagellar filament to the drive apparatus in the basal body.</text>
</comment>
<evidence type="ECO:0000256" key="5">
    <source>
        <dbReference type="RuleBase" id="RU362116"/>
    </source>
</evidence>
<dbReference type="InterPro" id="IPR011491">
    <property type="entry name" value="FlgE_D2"/>
</dbReference>
<dbReference type="InterPro" id="IPR037925">
    <property type="entry name" value="FlgE/F/G-like"/>
</dbReference>
<dbReference type="KEGG" id="rva:Rvan_2562"/>
<feature type="domain" description="Flagellar basal-body/hook protein C-terminal" evidence="7">
    <location>
        <begin position="369"/>
        <end position="411"/>
    </location>
</feature>
<proteinExistence type="inferred from homology"/>
<dbReference type="GO" id="GO:0009425">
    <property type="term" value="C:bacterial-type flagellum basal body"/>
    <property type="evidence" value="ECO:0007669"/>
    <property type="project" value="UniProtKB-SubCell"/>
</dbReference>
<dbReference type="GO" id="GO:0009424">
    <property type="term" value="C:bacterial-type flagellum hook"/>
    <property type="evidence" value="ECO:0007669"/>
    <property type="project" value="TreeGrafter"/>
</dbReference>
<dbReference type="InterPro" id="IPR020013">
    <property type="entry name" value="Flagellar_FlgE/F/G"/>
</dbReference>
<evidence type="ECO:0000256" key="2">
    <source>
        <dbReference type="ARBA" id="ARBA00009677"/>
    </source>
</evidence>
<dbReference type="PROSITE" id="PS00588">
    <property type="entry name" value="FLAGELLA_BB_ROD"/>
    <property type="match status" value="1"/>
</dbReference>
<accession>E3I6Q9</accession>
<dbReference type="Gene3D" id="2.60.98.20">
    <property type="entry name" value="Flagellar hook protein FlgE"/>
    <property type="match status" value="1"/>
</dbReference>
<organism evidence="10 11">
    <name type="scientific">Rhodomicrobium vannielii (strain ATCC 17100 / DSM 162 / LMG 4299 / NCIMB 10020 / ATH 3.1.1)</name>
    <dbReference type="NCBI Taxonomy" id="648757"/>
    <lineage>
        <taxon>Bacteria</taxon>
        <taxon>Pseudomonadati</taxon>
        <taxon>Pseudomonadota</taxon>
        <taxon>Alphaproteobacteria</taxon>
        <taxon>Hyphomicrobiales</taxon>
        <taxon>Hyphomicrobiaceae</taxon>
        <taxon>Rhodomicrobium</taxon>
    </lineage>
</organism>
<dbReference type="Pfam" id="PF22692">
    <property type="entry name" value="LlgE_F_G_D1"/>
    <property type="match status" value="1"/>
</dbReference>
<dbReference type="InterPro" id="IPR037058">
    <property type="entry name" value="Falgellar_hook_FlgE_sf"/>
</dbReference>
<name>E3I6Q9_RHOVT</name>